<evidence type="ECO:0000256" key="6">
    <source>
        <dbReference type="ARBA" id="ARBA00016471"/>
    </source>
</evidence>
<dbReference type="InterPro" id="IPR001576">
    <property type="entry name" value="Phosphoglycerate_kinase"/>
</dbReference>
<dbReference type="SUPFAM" id="SSF53748">
    <property type="entry name" value="Phosphoglycerate kinase"/>
    <property type="match status" value="1"/>
</dbReference>
<evidence type="ECO:0000256" key="2">
    <source>
        <dbReference type="ARBA" id="ARBA00004838"/>
    </source>
</evidence>
<evidence type="ECO:0000256" key="9">
    <source>
        <dbReference type="ARBA" id="ARBA00022777"/>
    </source>
</evidence>
<keyword evidence="12" id="KW-0963">Cytoplasm</keyword>
<evidence type="ECO:0000313" key="17">
    <source>
        <dbReference type="Proteomes" id="UP000886845"/>
    </source>
</evidence>
<evidence type="ECO:0000256" key="10">
    <source>
        <dbReference type="ARBA" id="ARBA00022840"/>
    </source>
</evidence>
<comment type="caution">
    <text evidence="16">The sequence shown here is derived from an EMBL/GenBank/DDBJ whole genome shotgun (WGS) entry which is preliminary data.</text>
</comment>
<comment type="catalytic activity">
    <reaction evidence="1 12 15">
        <text>(2R)-3-phosphoglycerate + ATP = (2R)-3-phospho-glyceroyl phosphate + ADP</text>
        <dbReference type="Rhea" id="RHEA:14801"/>
        <dbReference type="ChEBI" id="CHEBI:30616"/>
        <dbReference type="ChEBI" id="CHEBI:57604"/>
        <dbReference type="ChEBI" id="CHEBI:58272"/>
        <dbReference type="ChEBI" id="CHEBI:456216"/>
        <dbReference type="EC" id="2.7.2.3"/>
    </reaction>
</comment>
<dbReference type="GO" id="GO:0005829">
    <property type="term" value="C:cytosol"/>
    <property type="evidence" value="ECO:0007669"/>
    <property type="project" value="TreeGrafter"/>
</dbReference>
<proteinExistence type="inferred from homology"/>
<feature type="binding site" evidence="12">
    <location>
        <position position="117"/>
    </location>
    <ligand>
        <name>substrate</name>
    </ligand>
</feature>
<dbReference type="GO" id="GO:0005524">
    <property type="term" value="F:ATP binding"/>
    <property type="evidence" value="ECO:0007669"/>
    <property type="project" value="UniProtKB-KW"/>
</dbReference>
<dbReference type="Pfam" id="PF00162">
    <property type="entry name" value="PGK"/>
    <property type="match status" value="1"/>
</dbReference>
<dbReference type="PIRSF" id="PIRSF000724">
    <property type="entry name" value="Pgk"/>
    <property type="match status" value="1"/>
</dbReference>
<keyword evidence="9 12" id="KW-0418">Kinase</keyword>
<comment type="subunit">
    <text evidence="4 12">Monomer.</text>
</comment>
<evidence type="ECO:0000256" key="1">
    <source>
        <dbReference type="ARBA" id="ARBA00000642"/>
    </source>
</evidence>
<evidence type="ECO:0000256" key="4">
    <source>
        <dbReference type="ARBA" id="ARBA00011245"/>
    </source>
</evidence>
<feature type="binding site" evidence="12">
    <location>
        <position position="36"/>
    </location>
    <ligand>
        <name>substrate</name>
    </ligand>
</feature>
<feature type="binding site" evidence="12 13">
    <location>
        <begin position="21"/>
        <end position="23"/>
    </location>
    <ligand>
        <name>substrate</name>
    </ligand>
</feature>
<evidence type="ECO:0000256" key="7">
    <source>
        <dbReference type="ARBA" id="ARBA00022679"/>
    </source>
</evidence>
<dbReference type="GO" id="GO:0006096">
    <property type="term" value="P:glycolytic process"/>
    <property type="evidence" value="ECO:0007669"/>
    <property type="project" value="UniProtKB-UniRule"/>
</dbReference>
<dbReference type="Proteomes" id="UP000886845">
    <property type="component" value="Unassembled WGS sequence"/>
</dbReference>
<dbReference type="CDD" id="cd00318">
    <property type="entry name" value="Phosphoglycerate_kinase"/>
    <property type="match status" value="1"/>
</dbReference>
<reference evidence="16" key="1">
    <citation type="submission" date="2020-10" db="EMBL/GenBank/DDBJ databases">
        <authorList>
            <person name="Gilroy R."/>
        </authorList>
    </citation>
    <scope>NUCLEOTIDE SEQUENCE</scope>
    <source>
        <strain evidence="16">35461</strain>
    </source>
</reference>
<dbReference type="InterPro" id="IPR036043">
    <property type="entry name" value="Phosphoglycerate_kinase_sf"/>
</dbReference>
<dbReference type="GO" id="GO:0006094">
    <property type="term" value="P:gluconeogenesis"/>
    <property type="evidence" value="ECO:0007669"/>
    <property type="project" value="TreeGrafter"/>
</dbReference>
<dbReference type="FunFam" id="3.40.50.1260:FF:000006">
    <property type="entry name" value="Phosphoglycerate kinase"/>
    <property type="match status" value="1"/>
</dbReference>
<evidence type="ECO:0000256" key="11">
    <source>
        <dbReference type="ARBA" id="ARBA00023152"/>
    </source>
</evidence>
<gene>
    <name evidence="12" type="primary">pgk</name>
    <name evidence="16" type="ORF">IAC79_04790</name>
</gene>
<feature type="binding site" evidence="13">
    <location>
        <position position="172"/>
    </location>
    <ligand>
        <name>(2R)-3-phosphoglycerate</name>
        <dbReference type="ChEBI" id="CHEBI:58272"/>
    </ligand>
</feature>
<dbReference type="GO" id="GO:0043531">
    <property type="term" value="F:ADP binding"/>
    <property type="evidence" value="ECO:0007669"/>
    <property type="project" value="TreeGrafter"/>
</dbReference>
<organism evidence="16 17">
    <name type="scientific">Candidatus Spyradenecus faecavium</name>
    <dbReference type="NCBI Taxonomy" id="2840947"/>
    <lineage>
        <taxon>Bacteria</taxon>
        <taxon>Pseudomonadati</taxon>
        <taxon>Lentisphaerota</taxon>
        <taxon>Lentisphaeria</taxon>
        <taxon>Lentisphaerales</taxon>
        <taxon>Lentisphaeraceae</taxon>
        <taxon>Lentisphaeraceae incertae sedis</taxon>
        <taxon>Candidatus Spyradenecus</taxon>
    </lineage>
</organism>
<comment type="pathway">
    <text evidence="2 12">Carbohydrate degradation; glycolysis; pyruvate from D-glyceraldehyde 3-phosphate: step 2/5.</text>
</comment>
<dbReference type="GO" id="GO:0004618">
    <property type="term" value="F:phosphoglycerate kinase activity"/>
    <property type="evidence" value="ECO:0007669"/>
    <property type="project" value="UniProtKB-UniRule"/>
</dbReference>
<evidence type="ECO:0000256" key="8">
    <source>
        <dbReference type="ARBA" id="ARBA00022741"/>
    </source>
</evidence>
<dbReference type="EMBL" id="DVOR01000154">
    <property type="protein sequence ID" value="HIV09412.1"/>
    <property type="molecule type" value="Genomic_DNA"/>
</dbReference>
<keyword evidence="10 12" id="KW-0067">ATP-binding</keyword>
<evidence type="ECO:0000256" key="14">
    <source>
        <dbReference type="PIRSR" id="PIRSR000724-2"/>
    </source>
</evidence>
<evidence type="ECO:0000256" key="13">
    <source>
        <dbReference type="PIRSR" id="PIRSR000724-1"/>
    </source>
</evidence>
<evidence type="ECO:0000256" key="5">
    <source>
        <dbReference type="ARBA" id="ARBA00013061"/>
    </source>
</evidence>
<keyword evidence="7 12" id="KW-0808">Transferase</keyword>
<dbReference type="PANTHER" id="PTHR11406">
    <property type="entry name" value="PHOSPHOGLYCERATE KINASE"/>
    <property type="match status" value="1"/>
</dbReference>
<evidence type="ECO:0000256" key="3">
    <source>
        <dbReference type="ARBA" id="ARBA00008982"/>
    </source>
</evidence>
<feature type="binding site" evidence="12 14">
    <location>
        <begin position="372"/>
        <end position="375"/>
    </location>
    <ligand>
        <name>ATP</name>
        <dbReference type="ChEBI" id="CHEBI:30616"/>
    </ligand>
</feature>
<name>A0A9D1NN67_9BACT</name>
<dbReference type="EC" id="2.7.2.3" evidence="5 12"/>
<dbReference type="Gene3D" id="3.40.50.1260">
    <property type="entry name" value="Phosphoglycerate kinase, N-terminal domain"/>
    <property type="match status" value="2"/>
</dbReference>
<feature type="binding site" evidence="13">
    <location>
        <position position="117"/>
    </location>
    <ligand>
        <name>(2R)-3-phosphoglycerate</name>
        <dbReference type="ChEBI" id="CHEBI:58272"/>
    </ligand>
</feature>
<keyword evidence="8 12" id="KW-0547">Nucleotide-binding</keyword>
<protein>
    <recommendedName>
        <fullName evidence="6 12">Phosphoglycerate kinase</fullName>
        <ecNumber evidence="5 12">2.7.2.3</ecNumber>
    </recommendedName>
</protein>
<feature type="binding site" evidence="12 14">
    <location>
        <position position="312"/>
    </location>
    <ligand>
        <name>ATP</name>
        <dbReference type="ChEBI" id="CHEBI:30616"/>
    </ligand>
</feature>
<keyword evidence="11 12" id="KW-0324">Glycolysis</keyword>
<feature type="binding site" evidence="12 14">
    <location>
        <position position="223"/>
    </location>
    <ligand>
        <name>ATP</name>
        <dbReference type="ChEBI" id="CHEBI:30616"/>
    </ligand>
</feature>
<dbReference type="AlphaFoldDB" id="A0A9D1NN67"/>
<dbReference type="InterPro" id="IPR015824">
    <property type="entry name" value="Phosphoglycerate_kinase_N"/>
</dbReference>
<evidence type="ECO:0000256" key="15">
    <source>
        <dbReference type="RuleBase" id="RU000532"/>
    </source>
</evidence>
<accession>A0A9D1NN67</accession>
<evidence type="ECO:0000313" key="16">
    <source>
        <dbReference type="EMBL" id="HIV09412.1"/>
    </source>
</evidence>
<dbReference type="PANTHER" id="PTHR11406:SF23">
    <property type="entry name" value="PHOSPHOGLYCERATE KINASE 1, CHLOROPLASTIC-RELATED"/>
    <property type="match status" value="1"/>
</dbReference>
<dbReference type="HAMAP" id="MF_00145">
    <property type="entry name" value="Phosphoglyc_kinase"/>
    <property type="match status" value="1"/>
</dbReference>
<feature type="binding site" evidence="12 13">
    <location>
        <begin position="59"/>
        <end position="62"/>
    </location>
    <ligand>
        <name>substrate</name>
    </ligand>
</feature>
<feature type="binding site" evidence="12">
    <location>
        <position position="172"/>
    </location>
    <ligand>
        <name>substrate</name>
    </ligand>
</feature>
<dbReference type="PROSITE" id="PS00111">
    <property type="entry name" value="PGLYCERATE_KINASE"/>
    <property type="match status" value="1"/>
</dbReference>
<dbReference type="PRINTS" id="PR00477">
    <property type="entry name" value="PHGLYCKINASE"/>
</dbReference>
<reference evidence="16" key="2">
    <citation type="journal article" date="2021" name="PeerJ">
        <title>Extensive microbial diversity within the chicken gut microbiome revealed by metagenomics and culture.</title>
        <authorList>
            <person name="Gilroy R."/>
            <person name="Ravi A."/>
            <person name="Getino M."/>
            <person name="Pursley I."/>
            <person name="Horton D.L."/>
            <person name="Alikhan N.F."/>
            <person name="Baker D."/>
            <person name="Gharbi K."/>
            <person name="Hall N."/>
            <person name="Watson M."/>
            <person name="Adriaenssens E.M."/>
            <person name="Foster-Nyarko E."/>
            <person name="Jarju S."/>
            <person name="Secka A."/>
            <person name="Antonio M."/>
            <person name="Oren A."/>
            <person name="Chaudhuri R.R."/>
            <person name="La Ragione R."/>
            <person name="Hildebrand F."/>
            <person name="Pallen M.J."/>
        </authorList>
    </citation>
    <scope>NUCLEOTIDE SEQUENCE</scope>
    <source>
        <strain evidence="16">35461</strain>
    </source>
</reference>
<comment type="similarity">
    <text evidence="3 12 15">Belongs to the phosphoglycerate kinase family.</text>
</comment>
<evidence type="ECO:0000256" key="12">
    <source>
        <dbReference type="HAMAP-Rule" id="MF_00145"/>
    </source>
</evidence>
<comment type="subcellular location">
    <subcellularLocation>
        <location evidence="12">Cytoplasm</location>
    </subcellularLocation>
</comment>
<dbReference type="FunFam" id="3.40.50.1260:FF:000003">
    <property type="entry name" value="Phosphoglycerate kinase"/>
    <property type="match status" value="1"/>
</dbReference>
<dbReference type="InterPro" id="IPR015911">
    <property type="entry name" value="Phosphoglycerate_kinase_CS"/>
</dbReference>
<feature type="binding site" evidence="12 14">
    <location>
        <position position="343"/>
    </location>
    <ligand>
        <name>ATP</name>
        <dbReference type="ChEBI" id="CHEBI:30616"/>
    </ligand>
</feature>
<sequence>MNKKTLRDVDLAGKRVVMRVDFNVPMKDGVIKDDTRIQGALASIKYVLDNGGSLVLMSHLGRPKGKGYEPEFSLKPVAEYLSKCLDKPVAFAPDCLKAADQAAALKPGEVLMLENTRFYKEETAKVKKTDDMTDEQVKAAKAELKAKCEEMAKVLASYGDIYCNDAFGAAHRAHASTAVIAKYAPVAVSGFLLEKEIQYLGSAVENPVRPFVAILGGAKVSDKLAVVKNLLTKVDTLIIGGGMAYTFLKAQGKKIGNSLCEDDQLGYANDMLALAKERGVKFLLPVDNIAADKFDPEANTQVVTEVPDGWMGLDIGPESVKRFAEALQGAKTVVWNGPMGCFEMPAFSKGTFGVCEAVAQVKANGGISIIGGGDSVSAVKKSGLADKMSHISTGGGASLEYLEGKVLPGVAALTDK</sequence>
<feature type="binding site" evidence="13">
    <location>
        <position position="36"/>
    </location>
    <ligand>
        <name>(2R)-3-phosphoglycerate</name>
        <dbReference type="ChEBI" id="CHEBI:58272"/>
    </ligand>
</feature>